<dbReference type="GO" id="GO:0007165">
    <property type="term" value="P:signal transduction"/>
    <property type="evidence" value="ECO:0007669"/>
    <property type="project" value="InterPro"/>
</dbReference>
<dbReference type="InterPro" id="IPR036061">
    <property type="entry name" value="CheW-like_dom_sf"/>
</dbReference>
<name>A0A1A6C0P2_9GAMM</name>
<comment type="caution">
    <text evidence="2">The sequence shown here is derived from an EMBL/GenBank/DDBJ whole genome shotgun (WGS) entry which is preliminary data.</text>
</comment>
<keyword evidence="3" id="KW-1185">Reference proteome</keyword>
<organism evidence="2 3">
    <name type="scientific">Acidihalobacter prosperus</name>
    <dbReference type="NCBI Taxonomy" id="160660"/>
    <lineage>
        <taxon>Bacteria</taxon>
        <taxon>Pseudomonadati</taxon>
        <taxon>Pseudomonadota</taxon>
        <taxon>Gammaproteobacteria</taxon>
        <taxon>Chromatiales</taxon>
        <taxon>Ectothiorhodospiraceae</taxon>
        <taxon>Acidihalobacter</taxon>
    </lineage>
</organism>
<reference evidence="2 3" key="1">
    <citation type="journal article" date="2014" name="Genome Announc.">
        <title>Draft Genome Sequence of the Iron-Oxidizing, Acidophilic, and Halotolerant 'Thiobacillus prosperus' Type Strain DSM 5130.</title>
        <authorList>
            <person name="Ossandon F.J."/>
            <person name="Cardenas J.P."/>
            <person name="Corbett M."/>
            <person name="Quatrini R."/>
            <person name="Holmes D.S."/>
            <person name="Watkin E."/>
        </authorList>
    </citation>
    <scope>NUCLEOTIDE SEQUENCE [LARGE SCALE GENOMIC DNA]</scope>
    <source>
        <strain evidence="2 3">DSM 5130</strain>
    </source>
</reference>
<dbReference type="InterPro" id="IPR002545">
    <property type="entry name" value="CheW-lke_dom"/>
</dbReference>
<dbReference type="PANTHER" id="PTHR22617:SF43">
    <property type="entry name" value="PROTEIN PILI"/>
    <property type="match status" value="1"/>
</dbReference>
<dbReference type="InterPro" id="IPR039315">
    <property type="entry name" value="CheW"/>
</dbReference>
<protein>
    <recommendedName>
        <fullName evidence="1">CheW-like domain-containing protein</fullName>
    </recommendedName>
</protein>
<dbReference type="Proteomes" id="UP000029273">
    <property type="component" value="Unassembled WGS sequence"/>
</dbReference>
<dbReference type="OrthoDB" id="5298045at2"/>
<sequence>MSAIEQRSPYDYLVQLERKCRVASPGLPVAEAQQQQWSGVLFNLAGYELVAPMSEVAEIGDMLPVARLPGVKPWVMGLANMRGNLVAIIDLRRYLFATDASATEAGRLLVIRHGGSLVGLRVDTVIGMRHFLETQRTGDTPSLPPPLEACVVEGFLDQGMVKPVFSIRRLVNDPAFQDAAL</sequence>
<accession>A0A1A6C0P2</accession>
<dbReference type="GO" id="GO:0006935">
    <property type="term" value="P:chemotaxis"/>
    <property type="evidence" value="ECO:0007669"/>
    <property type="project" value="InterPro"/>
</dbReference>
<dbReference type="EMBL" id="JQSG02000006">
    <property type="protein sequence ID" value="OBS08131.1"/>
    <property type="molecule type" value="Genomic_DNA"/>
</dbReference>
<dbReference type="SUPFAM" id="SSF50341">
    <property type="entry name" value="CheW-like"/>
    <property type="match status" value="1"/>
</dbReference>
<dbReference type="PANTHER" id="PTHR22617">
    <property type="entry name" value="CHEMOTAXIS SENSOR HISTIDINE KINASE-RELATED"/>
    <property type="match status" value="1"/>
</dbReference>
<dbReference type="RefSeq" id="WP_065089687.1">
    <property type="nucleotide sequence ID" value="NZ_JQSG02000006.1"/>
</dbReference>
<proteinExistence type="predicted"/>
<dbReference type="Pfam" id="PF01584">
    <property type="entry name" value="CheW"/>
    <property type="match status" value="1"/>
</dbReference>
<evidence type="ECO:0000313" key="2">
    <source>
        <dbReference type="EMBL" id="OBS08131.1"/>
    </source>
</evidence>
<dbReference type="Gene3D" id="2.40.50.180">
    <property type="entry name" value="CheA-289, Domain 4"/>
    <property type="match status" value="1"/>
</dbReference>
<dbReference type="PROSITE" id="PS50851">
    <property type="entry name" value="CHEW"/>
    <property type="match status" value="1"/>
</dbReference>
<feature type="domain" description="CheW-like" evidence="1">
    <location>
        <begin position="36"/>
        <end position="176"/>
    </location>
</feature>
<dbReference type="STRING" id="160660.BJI67_14405"/>
<dbReference type="SMART" id="SM00260">
    <property type="entry name" value="CheW"/>
    <property type="match status" value="1"/>
</dbReference>
<evidence type="ECO:0000259" key="1">
    <source>
        <dbReference type="PROSITE" id="PS50851"/>
    </source>
</evidence>
<dbReference type="AlphaFoldDB" id="A0A1A6C0P2"/>
<dbReference type="GO" id="GO:0005829">
    <property type="term" value="C:cytosol"/>
    <property type="evidence" value="ECO:0007669"/>
    <property type="project" value="TreeGrafter"/>
</dbReference>
<evidence type="ECO:0000313" key="3">
    <source>
        <dbReference type="Proteomes" id="UP000029273"/>
    </source>
</evidence>
<gene>
    <name evidence="2" type="ORF">Thpro_022381</name>
</gene>